<proteinExistence type="inferred from homology"/>
<feature type="signal peptide" evidence="6">
    <location>
        <begin position="1"/>
        <end position="26"/>
    </location>
</feature>
<dbReference type="PANTHER" id="PTHR30381">
    <property type="entry name" value="FLAGELLAR P-RING PERIPLASMIC PROTEIN FLGI"/>
    <property type="match status" value="1"/>
</dbReference>
<evidence type="ECO:0000256" key="6">
    <source>
        <dbReference type="HAMAP-Rule" id="MF_00416"/>
    </source>
</evidence>
<comment type="subcellular location">
    <subcellularLocation>
        <location evidence="2 6">Bacterial flagellum basal body</location>
    </subcellularLocation>
</comment>
<dbReference type="AlphaFoldDB" id="A0A0K2ZHB7"/>
<dbReference type="NCBIfam" id="NF003676">
    <property type="entry name" value="PRK05303.1"/>
    <property type="match status" value="1"/>
</dbReference>
<name>A0A0K2ZHB7_9XANT</name>
<comment type="subunit">
    <text evidence="6">The basal body constitutes a major portion of the flagellar organelle and consists of four rings (L,P,S, and M) mounted on a central rod.</text>
</comment>
<evidence type="ECO:0000256" key="2">
    <source>
        <dbReference type="ARBA" id="ARBA00004117"/>
    </source>
</evidence>
<dbReference type="RefSeq" id="WP_053834028.1">
    <property type="nucleotide sequence ID" value="NZ_CXOI01000005.1"/>
</dbReference>
<evidence type="ECO:0000256" key="5">
    <source>
        <dbReference type="ARBA" id="ARBA00023143"/>
    </source>
</evidence>
<dbReference type="PANTHER" id="PTHR30381:SF0">
    <property type="entry name" value="FLAGELLAR P-RING PROTEIN"/>
    <property type="match status" value="1"/>
</dbReference>
<keyword evidence="7" id="KW-0969">Cilium</keyword>
<dbReference type="PRINTS" id="PR01010">
    <property type="entry name" value="FLGPRINGFLGI"/>
</dbReference>
<comment type="similarity">
    <text evidence="3 6">Belongs to the FlgI family.</text>
</comment>
<dbReference type="GO" id="GO:0005198">
    <property type="term" value="F:structural molecule activity"/>
    <property type="evidence" value="ECO:0007669"/>
    <property type="project" value="InterPro"/>
</dbReference>
<dbReference type="GO" id="GO:0030288">
    <property type="term" value="C:outer membrane-bounded periplasmic space"/>
    <property type="evidence" value="ECO:0007669"/>
    <property type="project" value="InterPro"/>
</dbReference>
<feature type="chain" id="PRO_5008990533" description="Flagellar P-ring protein" evidence="6">
    <location>
        <begin position="27"/>
        <end position="372"/>
    </location>
</feature>
<dbReference type="Proteomes" id="UP000046187">
    <property type="component" value="Unassembled WGS sequence"/>
</dbReference>
<keyword evidence="5 6" id="KW-0975">Bacterial flagellum</keyword>
<sequence precursor="true">MNLLSLSCRLLAAFALCAGLAAPAAAERIKDLAQVGGVRGNALVGYGLVVGLDGSGDRTSQAPFTVQSLKNMLGELGVNVPSNVNPQLKNVAAVAIHAELPPFAKPGQPIDITVSSIGNAVSLRGGSLLMAPLKGADGQVYAIAQGSLIVGGFGAQGKDGSRISVNVPSVGRIPNGATVERALPDVFGSSGEITLNLHQNDFTTVSRMVAALESTFGPGSAHAVDGGTVAVRSPTDPSARIGLLARIENVELSPGAAPAKVVVNARTGTVVIGAQVRVSPAAISHGSLTVTISEGTQVSQPNALSNGQTVAAPKSTITATNEGSRMFKFEGGTSLDQIVRAVNEVGAAPGDLIAILEALKQAGALSAELEVI</sequence>
<dbReference type="EMBL" id="CXOI01000005">
    <property type="protein sequence ID" value="CTP82755.1"/>
    <property type="molecule type" value="Genomic_DNA"/>
</dbReference>
<evidence type="ECO:0000313" key="7">
    <source>
        <dbReference type="EMBL" id="CTP82755.1"/>
    </source>
</evidence>
<comment type="function">
    <text evidence="1 6">Assembles around the rod to form the L-ring and probably protects the motor/basal body from shearing forces during rotation.</text>
</comment>
<evidence type="ECO:0000256" key="1">
    <source>
        <dbReference type="ARBA" id="ARBA00002591"/>
    </source>
</evidence>
<keyword evidence="7" id="KW-0966">Cell projection</keyword>
<organism evidence="7 8">
    <name type="scientific">Xanthomonas graminis pv. arrhenatheri LMG 727</name>
    <dbReference type="NCBI Taxonomy" id="1195923"/>
    <lineage>
        <taxon>Bacteria</taxon>
        <taxon>Pseudomonadati</taxon>
        <taxon>Pseudomonadota</taxon>
        <taxon>Gammaproteobacteria</taxon>
        <taxon>Lysobacterales</taxon>
        <taxon>Lysobacteraceae</taxon>
        <taxon>Xanthomonas</taxon>
        <taxon>Xanthomonas translucens group</taxon>
        <taxon>Xanthomonas graminis</taxon>
    </lineage>
</organism>
<protein>
    <recommendedName>
        <fullName evidence="6">Flagellar P-ring protein</fullName>
    </recommendedName>
    <alternativeName>
        <fullName evidence="6">Basal body P-ring protein</fullName>
    </alternativeName>
</protein>
<evidence type="ECO:0000313" key="8">
    <source>
        <dbReference type="Proteomes" id="UP000046187"/>
    </source>
</evidence>
<dbReference type="GO" id="GO:0009428">
    <property type="term" value="C:bacterial-type flagellum basal body, distal rod, P ring"/>
    <property type="evidence" value="ECO:0007669"/>
    <property type="project" value="InterPro"/>
</dbReference>
<keyword evidence="7" id="KW-0282">Flagellum</keyword>
<keyword evidence="4 6" id="KW-0732">Signal</keyword>
<keyword evidence="8" id="KW-1185">Reference proteome</keyword>
<accession>A0A0K2ZHB7</accession>
<dbReference type="Pfam" id="PF02119">
    <property type="entry name" value="FlgI"/>
    <property type="match status" value="1"/>
</dbReference>
<evidence type="ECO:0000256" key="3">
    <source>
        <dbReference type="ARBA" id="ARBA00008994"/>
    </source>
</evidence>
<dbReference type="GO" id="GO:0071973">
    <property type="term" value="P:bacterial-type flagellum-dependent cell motility"/>
    <property type="evidence" value="ECO:0007669"/>
    <property type="project" value="InterPro"/>
</dbReference>
<dbReference type="HAMAP" id="MF_00416">
    <property type="entry name" value="FlgI"/>
    <property type="match status" value="1"/>
</dbReference>
<evidence type="ECO:0000256" key="4">
    <source>
        <dbReference type="ARBA" id="ARBA00022729"/>
    </source>
</evidence>
<reference evidence="8" key="1">
    <citation type="submission" date="2015-07" db="EMBL/GenBank/DDBJ databases">
        <authorList>
            <person name="Wibberg D."/>
        </authorList>
    </citation>
    <scope>NUCLEOTIDE SEQUENCE [LARGE SCALE GENOMIC DNA]</scope>
</reference>
<gene>
    <name evidence="6 7" type="primary">flgI</name>
    <name evidence="7" type="ORF">XTALMG727_0397</name>
</gene>
<dbReference type="InterPro" id="IPR001782">
    <property type="entry name" value="Flag_FlgI"/>
</dbReference>